<reference evidence="3" key="1">
    <citation type="submission" date="2016-10" db="EMBL/GenBank/DDBJ databases">
        <authorList>
            <person name="Varghese N."/>
            <person name="Submissions S."/>
        </authorList>
    </citation>
    <scope>NUCLEOTIDE SEQUENCE [LARGE SCALE GENOMIC DNA]</scope>
    <source>
        <strain evidence="3">DSM 3695</strain>
    </source>
</reference>
<name>A0A1I0PFD0_9BACT</name>
<feature type="coiled-coil region" evidence="1">
    <location>
        <begin position="231"/>
        <end position="265"/>
    </location>
</feature>
<keyword evidence="3" id="KW-1185">Reference proteome</keyword>
<dbReference type="AlphaFoldDB" id="A0A1I0PFD0"/>
<sequence length="265" mass="28695">MSFLLLFVTAVQAQSPIPETLQTVTERGEATNRNLFLSGGNNGLRLQYGAGNSFWVSAPTMNYMSIGGVGTSAPAFGAINILNGGNIGIGTITPGARFHVVGDIFTSGSGGAFTWADRTLGGQNLWQWYARDGATFLYDGLARLNRIAIMNNGNVGIGTNSPQSEFAVAGTITAKRVKVTTTGWPDYVFHKDYQLPSLSEVEAYVAANKHLPGIPAAHEVEQEGIDLADINKKLLQKIEELTLHLINQEKEINALKEWKKKVEEK</sequence>
<gene>
    <name evidence="2" type="ORF">SAMN04488122_0757</name>
</gene>
<organism evidence="2 3">
    <name type="scientific">Chitinophaga arvensicola</name>
    <dbReference type="NCBI Taxonomy" id="29529"/>
    <lineage>
        <taxon>Bacteria</taxon>
        <taxon>Pseudomonadati</taxon>
        <taxon>Bacteroidota</taxon>
        <taxon>Chitinophagia</taxon>
        <taxon>Chitinophagales</taxon>
        <taxon>Chitinophagaceae</taxon>
        <taxon>Chitinophaga</taxon>
    </lineage>
</organism>
<keyword evidence="1" id="KW-0175">Coiled coil</keyword>
<accession>A0A1I0PFD0</accession>
<protein>
    <recommendedName>
        <fullName evidence="4">Chaperone of endosialidase</fullName>
    </recommendedName>
</protein>
<dbReference type="EMBL" id="FOJG01000001">
    <property type="protein sequence ID" value="SEW13156.1"/>
    <property type="molecule type" value="Genomic_DNA"/>
</dbReference>
<proteinExistence type="predicted"/>
<evidence type="ECO:0000256" key="1">
    <source>
        <dbReference type="SAM" id="Coils"/>
    </source>
</evidence>
<evidence type="ECO:0000313" key="2">
    <source>
        <dbReference type="EMBL" id="SEW13156.1"/>
    </source>
</evidence>
<dbReference type="STRING" id="29529.SAMN04488122_0757"/>
<evidence type="ECO:0000313" key="3">
    <source>
        <dbReference type="Proteomes" id="UP000199310"/>
    </source>
</evidence>
<evidence type="ECO:0008006" key="4">
    <source>
        <dbReference type="Google" id="ProtNLM"/>
    </source>
</evidence>
<dbReference type="Proteomes" id="UP000199310">
    <property type="component" value="Unassembled WGS sequence"/>
</dbReference>